<feature type="transmembrane region" description="Helical" evidence="3">
    <location>
        <begin position="185"/>
        <end position="208"/>
    </location>
</feature>
<dbReference type="RefSeq" id="WP_338504074.1">
    <property type="nucleotide sequence ID" value="NZ_CP145607.1"/>
</dbReference>
<reference evidence="5 6" key="1">
    <citation type="submission" date="2024-02" db="EMBL/GenBank/DDBJ databases">
        <title>Full genome sequence of Sphingomonas kaistensis.</title>
        <authorList>
            <person name="Poletto B.L."/>
            <person name="Silva G."/>
            <person name="Galante D."/>
            <person name="Campos K.R."/>
            <person name="Santos M.B.N."/>
            <person name="Sacchi C.T."/>
        </authorList>
    </citation>
    <scope>NUCLEOTIDE SEQUENCE [LARGE SCALE GENOMIC DNA]</scope>
    <source>
        <strain evidence="5 6">MA4R</strain>
    </source>
</reference>
<organism evidence="5 6">
    <name type="scientific">Sphingomonas kaistensis</name>
    <dbReference type="NCBI Taxonomy" id="298708"/>
    <lineage>
        <taxon>Bacteria</taxon>
        <taxon>Pseudomonadati</taxon>
        <taxon>Pseudomonadota</taxon>
        <taxon>Alphaproteobacteria</taxon>
        <taxon>Sphingomonadales</taxon>
        <taxon>Sphingomonadaceae</taxon>
        <taxon>Sphingomonas</taxon>
    </lineage>
</organism>
<dbReference type="NCBIfam" id="TIGR00254">
    <property type="entry name" value="GGDEF"/>
    <property type="match status" value="1"/>
</dbReference>
<dbReference type="InterPro" id="IPR050469">
    <property type="entry name" value="Diguanylate_Cyclase"/>
</dbReference>
<feature type="domain" description="GGDEF" evidence="4">
    <location>
        <begin position="245"/>
        <end position="377"/>
    </location>
</feature>
<dbReference type="InterPro" id="IPR029787">
    <property type="entry name" value="Nucleotide_cyclase"/>
</dbReference>
<evidence type="ECO:0000256" key="1">
    <source>
        <dbReference type="ARBA" id="ARBA00012528"/>
    </source>
</evidence>
<dbReference type="Proteomes" id="UP001382935">
    <property type="component" value="Chromosome"/>
</dbReference>
<accession>A0ABZ2G4Z6</accession>
<keyword evidence="5" id="KW-0548">Nucleotidyltransferase</keyword>
<dbReference type="PANTHER" id="PTHR45138">
    <property type="entry name" value="REGULATORY COMPONENTS OF SENSORY TRANSDUCTION SYSTEM"/>
    <property type="match status" value="1"/>
</dbReference>
<dbReference type="PROSITE" id="PS50887">
    <property type="entry name" value="GGDEF"/>
    <property type="match status" value="1"/>
</dbReference>
<evidence type="ECO:0000256" key="2">
    <source>
        <dbReference type="ARBA" id="ARBA00034247"/>
    </source>
</evidence>
<evidence type="ECO:0000313" key="6">
    <source>
        <dbReference type="Proteomes" id="UP001382935"/>
    </source>
</evidence>
<dbReference type="InterPro" id="IPR000160">
    <property type="entry name" value="GGDEF_dom"/>
</dbReference>
<dbReference type="GO" id="GO:0052621">
    <property type="term" value="F:diguanylate cyclase activity"/>
    <property type="evidence" value="ECO:0007669"/>
    <property type="project" value="UniProtKB-EC"/>
</dbReference>
<protein>
    <recommendedName>
        <fullName evidence="1">diguanylate cyclase</fullName>
        <ecNumber evidence="1">2.7.7.65</ecNumber>
    </recommendedName>
</protein>
<keyword evidence="5" id="KW-0808">Transferase</keyword>
<keyword evidence="3" id="KW-1133">Transmembrane helix</keyword>
<name>A0ABZ2G4Z6_9SPHN</name>
<dbReference type="PANTHER" id="PTHR45138:SF9">
    <property type="entry name" value="DIGUANYLATE CYCLASE DGCM-RELATED"/>
    <property type="match status" value="1"/>
</dbReference>
<sequence length="389" mass="41654">MDGRILFALIPASFVLFAVALATIGILDRRNKAAWWGAAAFALAAIGVTLDAVRPPGQKWGLLNLHVLVIAAFGKALAERHRQALPPRFMIILALTAVTVAALGNAEAPLSLRQGSFNAGLCLAMLDLGWHCWRWGNRRLVDRLVVITVGALALSYAAKLALLMIDPLPDTLSSRGDFFEIGQNLVFHVIMAVNGSAAGLLLLLVLGWDHVEGQAARIRIDPLTGAGNRHALADAIRSEERGEWACCGVVAVDLDHFKRINDLFGHGGGDAVLSATARSIRHAIEGKGRFFRTGGEEFVILIEGPTNVRLGDIAELIRCAVAATSCEHRDLAIAATASVGFCERRADEPIDAVIECADGALYEAKAKGRNCAVRYHGDKEIKVALQLVS</sequence>
<dbReference type="EMBL" id="CP145607">
    <property type="protein sequence ID" value="WWM70905.1"/>
    <property type="molecule type" value="Genomic_DNA"/>
</dbReference>
<feature type="transmembrane region" description="Helical" evidence="3">
    <location>
        <begin position="145"/>
        <end position="165"/>
    </location>
</feature>
<dbReference type="CDD" id="cd01949">
    <property type="entry name" value="GGDEF"/>
    <property type="match status" value="1"/>
</dbReference>
<feature type="transmembrane region" description="Helical" evidence="3">
    <location>
        <begin position="6"/>
        <end position="27"/>
    </location>
</feature>
<dbReference type="Pfam" id="PF00990">
    <property type="entry name" value="GGDEF"/>
    <property type="match status" value="1"/>
</dbReference>
<feature type="transmembrane region" description="Helical" evidence="3">
    <location>
        <begin position="34"/>
        <end position="54"/>
    </location>
</feature>
<comment type="catalytic activity">
    <reaction evidence="2">
        <text>2 GTP = 3',3'-c-di-GMP + 2 diphosphate</text>
        <dbReference type="Rhea" id="RHEA:24898"/>
        <dbReference type="ChEBI" id="CHEBI:33019"/>
        <dbReference type="ChEBI" id="CHEBI:37565"/>
        <dbReference type="ChEBI" id="CHEBI:58805"/>
        <dbReference type="EC" id="2.7.7.65"/>
    </reaction>
</comment>
<dbReference type="SUPFAM" id="SSF55073">
    <property type="entry name" value="Nucleotide cyclase"/>
    <property type="match status" value="1"/>
</dbReference>
<evidence type="ECO:0000259" key="4">
    <source>
        <dbReference type="PROSITE" id="PS50887"/>
    </source>
</evidence>
<dbReference type="EC" id="2.7.7.65" evidence="1"/>
<evidence type="ECO:0000313" key="5">
    <source>
        <dbReference type="EMBL" id="WWM70905.1"/>
    </source>
</evidence>
<dbReference type="InterPro" id="IPR043128">
    <property type="entry name" value="Rev_trsase/Diguanyl_cyclase"/>
</dbReference>
<feature type="transmembrane region" description="Helical" evidence="3">
    <location>
        <begin position="85"/>
        <end position="103"/>
    </location>
</feature>
<evidence type="ECO:0000256" key="3">
    <source>
        <dbReference type="SAM" id="Phobius"/>
    </source>
</evidence>
<dbReference type="Gene3D" id="3.30.70.270">
    <property type="match status" value="1"/>
</dbReference>
<keyword evidence="3" id="KW-0472">Membrane</keyword>
<dbReference type="SMART" id="SM00267">
    <property type="entry name" value="GGDEF"/>
    <property type="match status" value="1"/>
</dbReference>
<proteinExistence type="predicted"/>
<keyword evidence="3" id="KW-0812">Transmembrane</keyword>
<keyword evidence="6" id="KW-1185">Reference proteome</keyword>
<gene>
    <name evidence="5" type="ORF">V6R86_09510</name>
</gene>